<evidence type="ECO:0000259" key="9">
    <source>
        <dbReference type="Pfam" id="PF00483"/>
    </source>
</evidence>
<dbReference type="InterPro" id="IPR029044">
    <property type="entry name" value="Nucleotide-diphossugar_trans"/>
</dbReference>
<dbReference type="EC" id="2.7.7.27" evidence="3"/>
<keyword evidence="11" id="KW-1185">Reference proteome</keyword>
<evidence type="ECO:0000313" key="11">
    <source>
        <dbReference type="Proteomes" id="UP001190700"/>
    </source>
</evidence>
<dbReference type="Pfam" id="PF25247">
    <property type="entry name" value="LbH_GLGC"/>
    <property type="match status" value="1"/>
</dbReference>
<keyword evidence="4" id="KW-0021">Allosteric enzyme</keyword>
<gene>
    <name evidence="10" type="ORF">CYMTET_46585</name>
</gene>
<evidence type="ECO:0000256" key="4">
    <source>
        <dbReference type="ARBA" id="ARBA00022533"/>
    </source>
</evidence>
<dbReference type="GO" id="GO:0005524">
    <property type="term" value="F:ATP binding"/>
    <property type="evidence" value="ECO:0007669"/>
    <property type="project" value="UniProtKB-KW"/>
</dbReference>
<dbReference type="InterPro" id="IPR011831">
    <property type="entry name" value="ADP-Glc_PPase"/>
</dbReference>
<protein>
    <recommendedName>
        <fullName evidence="3">glucose-1-phosphate adenylyltransferase</fullName>
        <ecNumber evidence="3">2.7.7.27</ecNumber>
    </recommendedName>
</protein>
<reference evidence="10 11" key="1">
    <citation type="journal article" date="2015" name="Genome Biol. Evol.">
        <title>Comparative Genomics of a Bacterivorous Green Alga Reveals Evolutionary Causalities and Consequences of Phago-Mixotrophic Mode of Nutrition.</title>
        <authorList>
            <person name="Burns J.A."/>
            <person name="Paasch A."/>
            <person name="Narechania A."/>
            <person name="Kim E."/>
        </authorList>
    </citation>
    <scope>NUCLEOTIDE SEQUENCE [LARGE SCALE GENOMIC DNA]</scope>
    <source>
        <strain evidence="10 11">PLY_AMNH</strain>
    </source>
</reference>
<keyword evidence="7" id="KW-0547">Nucleotide-binding</keyword>
<comment type="similarity">
    <text evidence="2">Belongs to the bacterial/plant glucose-1-phosphate adenylyltransferase family.</text>
</comment>
<dbReference type="SUPFAM" id="SSF51161">
    <property type="entry name" value="Trimeric LpxA-like enzymes"/>
    <property type="match status" value="1"/>
</dbReference>
<evidence type="ECO:0000256" key="8">
    <source>
        <dbReference type="ARBA" id="ARBA00022840"/>
    </source>
</evidence>
<dbReference type="InterPro" id="IPR005835">
    <property type="entry name" value="NTP_transferase_dom"/>
</dbReference>
<sequence>MYFDAAIESLQNSPRLLGREDLKLSQTVQALVLGGGAPQEHSMGPLTLRRAKPAIPFGGSYRLIDIPLSNLLHSGVNKVFVLTQYNSRSLNSHVNHAYPPSFGKNSSHVEVIAASQTCENKQWSRGSADAVRNIMHNLPQLSHEKDLVEDVVIISGEHLYSLDFSALIAEHRQSDADITLSTIAVSRDTPALYGVDGTGLGLLESTPSGHVVRFQEKPRGEDRDSFENVSKGSTSEKPFVASMGIYVFKKHVLHSLLELNPNLLDFGADVITHALHNNYHLQAYLYDGYWEDISTLRSFYRANLALADANPAFNLEDPEHLTYTKSRCLPPAKIIGACQVEDSILGEGVLIQDSNIFHSILSCCTTVRAGCTIKDTLVMGADVLHGYRGKAGEPGSLGIGDNVYIDGAILDKNVSIGSDCRIVNSEGVMEGGSEEQGYLIRSGIVTILKDAVIPNGTII</sequence>
<proteinExistence type="inferred from homology"/>
<dbReference type="CDD" id="cd02508">
    <property type="entry name" value="ADP_Glucose_PP"/>
    <property type="match status" value="1"/>
</dbReference>
<dbReference type="EMBL" id="LGRX02032659">
    <property type="protein sequence ID" value="KAK3243778.1"/>
    <property type="molecule type" value="Genomic_DNA"/>
</dbReference>
<comment type="caution">
    <text evidence="10">The sequence shown here is derived from an EMBL/GenBank/DDBJ whole genome shotgun (WGS) entry which is preliminary data.</text>
</comment>
<organism evidence="10 11">
    <name type="scientific">Cymbomonas tetramitiformis</name>
    <dbReference type="NCBI Taxonomy" id="36881"/>
    <lineage>
        <taxon>Eukaryota</taxon>
        <taxon>Viridiplantae</taxon>
        <taxon>Chlorophyta</taxon>
        <taxon>Pyramimonadophyceae</taxon>
        <taxon>Pyramimonadales</taxon>
        <taxon>Pyramimonadaceae</taxon>
        <taxon>Cymbomonas</taxon>
    </lineage>
</organism>
<dbReference type="InterPro" id="IPR011004">
    <property type="entry name" value="Trimer_LpxA-like_sf"/>
</dbReference>
<keyword evidence="6 10" id="KW-0548">Nucleotidyltransferase</keyword>
<dbReference type="Gene3D" id="3.90.550.10">
    <property type="entry name" value="Spore Coat Polysaccharide Biosynthesis Protein SpsA, Chain A"/>
    <property type="match status" value="1"/>
</dbReference>
<dbReference type="PANTHER" id="PTHR43523:SF12">
    <property type="entry name" value="GLUCOSE-1-PHOSPHATE ADENYLYLTRANSFERASE LARGE SUBUNIT 1, CHLOROPLASTIC-RELATED"/>
    <property type="match status" value="1"/>
</dbReference>
<comment type="catalytic activity">
    <reaction evidence="1">
        <text>alpha-D-glucose 1-phosphate + ATP + H(+) = ADP-alpha-D-glucose + diphosphate</text>
        <dbReference type="Rhea" id="RHEA:12120"/>
        <dbReference type="ChEBI" id="CHEBI:15378"/>
        <dbReference type="ChEBI" id="CHEBI:30616"/>
        <dbReference type="ChEBI" id="CHEBI:33019"/>
        <dbReference type="ChEBI" id="CHEBI:57498"/>
        <dbReference type="ChEBI" id="CHEBI:58601"/>
        <dbReference type="EC" id="2.7.7.27"/>
    </reaction>
</comment>
<dbReference type="CDD" id="cd04651">
    <property type="entry name" value="LbH_G1P_AT_C"/>
    <property type="match status" value="1"/>
</dbReference>
<name>A0AAE0BVU7_9CHLO</name>
<keyword evidence="5" id="KW-0808">Transferase</keyword>
<dbReference type="Proteomes" id="UP001190700">
    <property type="component" value="Unassembled WGS sequence"/>
</dbReference>
<evidence type="ECO:0000256" key="3">
    <source>
        <dbReference type="ARBA" id="ARBA00012460"/>
    </source>
</evidence>
<dbReference type="PROSITE" id="PS00810">
    <property type="entry name" value="ADP_GLC_PYROPHOSPH_3"/>
    <property type="match status" value="1"/>
</dbReference>
<evidence type="ECO:0000256" key="5">
    <source>
        <dbReference type="ARBA" id="ARBA00022679"/>
    </source>
</evidence>
<accession>A0AAE0BVU7</accession>
<keyword evidence="8" id="KW-0067">ATP-binding</keyword>
<dbReference type="InterPro" id="IPR005836">
    <property type="entry name" value="ADP_Glu_pyroP_CS"/>
</dbReference>
<dbReference type="PANTHER" id="PTHR43523">
    <property type="entry name" value="GLUCOSE-1-PHOSPHATE ADENYLYLTRANSFERASE-RELATED"/>
    <property type="match status" value="1"/>
</dbReference>
<dbReference type="AlphaFoldDB" id="A0AAE0BVU7"/>
<evidence type="ECO:0000256" key="7">
    <source>
        <dbReference type="ARBA" id="ARBA00022741"/>
    </source>
</evidence>
<dbReference type="Pfam" id="PF00483">
    <property type="entry name" value="NTP_transferase"/>
    <property type="match status" value="1"/>
</dbReference>
<dbReference type="GO" id="GO:0005978">
    <property type="term" value="P:glycogen biosynthetic process"/>
    <property type="evidence" value="ECO:0007669"/>
    <property type="project" value="InterPro"/>
</dbReference>
<evidence type="ECO:0000256" key="1">
    <source>
        <dbReference type="ARBA" id="ARBA00000956"/>
    </source>
</evidence>
<dbReference type="GO" id="GO:0008878">
    <property type="term" value="F:glucose-1-phosphate adenylyltransferase activity"/>
    <property type="evidence" value="ECO:0007669"/>
    <property type="project" value="UniProtKB-EC"/>
</dbReference>
<evidence type="ECO:0000256" key="2">
    <source>
        <dbReference type="ARBA" id="ARBA00010443"/>
    </source>
</evidence>
<dbReference type="SUPFAM" id="SSF53448">
    <property type="entry name" value="Nucleotide-diphospho-sugar transferases"/>
    <property type="match status" value="1"/>
</dbReference>
<evidence type="ECO:0000313" key="10">
    <source>
        <dbReference type="EMBL" id="KAK3243778.1"/>
    </source>
</evidence>
<dbReference type="Gene3D" id="2.160.10.10">
    <property type="entry name" value="Hexapeptide repeat proteins"/>
    <property type="match status" value="1"/>
</dbReference>
<feature type="domain" description="Nucleotidyl transferase" evidence="9">
    <location>
        <begin position="30"/>
        <end position="307"/>
    </location>
</feature>
<evidence type="ECO:0000256" key="6">
    <source>
        <dbReference type="ARBA" id="ARBA00022695"/>
    </source>
</evidence>